<evidence type="ECO:0000259" key="4">
    <source>
        <dbReference type="Pfam" id="PF08450"/>
    </source>
</evidence>
<evidence type="ECO:0000256" key="2">
    <source>
        <dbReference type="PIRSR" id="PIRSR605511-1"/>
    </source>
</evidence>
<comment type="cofactor">
    <cofactor evidence="3">
        <name>Zn(2+)</name>
        <dbReference type="ChEBI" id="CHEBI:29105"/>
    </cofactor>
    <text evidence="3">Binds 1 divalent metal cation per subunit.</text>
</comment>
<dbReference type="PANTHER" id="PTHR10907:SF47">
    <property type="entry name" value="REGUCALCIN"/>
    <property type="match status" value="1"/>
</dbReference>
<dbReference type="Proteomes" id="UP000799778">
    <property type="component" value="Unassembled WGS sequence"/>
</dbReference>
<feature type="binding site" evidence="3">
    <location>
        <position position="22"/>
    </location>
    <ligand>
        <name>a divalent metal cation</name>
        <dbReference type="ChEBI" id="CHEBI:60240"/>
    </ligand>
</feature>
<comment type="similarity">
    <text evidence="1">Belongs to the SMP-30/CGR1 family.</text>
</comment>
<dbReference type="EMBL" id="ML978080">
    <property type="protein sequence ID" value="KAF2009105.1"/>
    <property type="molecule type" value="Genomic_DNA"/>
</dbReference>
<dbReference type="OrthoDB" id="423498at2759"/>
<evidence type="ECO:0000313" key="6">
    <source>
        <dbReference type="Proteomes" id="UP000799778"/>
    </source>
</evidence>
<dbReference type="GO" id="GO:0004341">
    <property type="term" value="F:gluconolactonase activity"/>
    <property type="evidence" value="ECO:0007669"/>
    <property type="project" value="TreeGrafter"/>
</dbReference>
<feature type="binding site" evidence="3">
    <location>
        <position position="111"/>
    </location>
    <ligand>
        <name>substrate</name>
    </ligand>
</feature>
<dbReference type="InterPro" id="IPR013658">
    <property type="entry name" value="SGL"/>
</dbReference>
<dbReference type="AlphaFoldDB" id="A0A6A5X7U4"/>
<dbReference type="PRINTS" id="PR01790">
    <property type="entry name" value="SMP30FAMILY"/>
</dbReference>
<dbReference type="Pfam" id="PF08450">
    <property type="entry name" value="SGL"/>
    <property type="match status" value="1"/>
</dbReference>
<dbReference type="SUPFAM" id="SSF63829">
    <property type="entry name" value="Calcium-dependent phosphotriesterase"/>
    <property type="match status" value="1"/>
</dbReference>
<dbReference type="InterPro" id="IPR011042">
    <property type="entry name" value="6-blade_b-propeller_TolB-like"/>
</dbReference>
<evidence type="ECO:0000256" key="3">
    <source>
        <dbReference type="PIRSR" id="PIRSR605511-2"/>
    </source>
</evidence>
<evidence type="ECO:0000313" key="5">
    <source>
        <dbReference type="EMBL" id="KAF2009105.1"/>
    </source>
</evidence>
<dbReference type="RefSeq" id="XP_033377444.1">
    <property type="nucleotide sequence ID" value="XM_033524029.1"/>
</dbReference>
<feature type="binding site" evidence="3">
    <location>
        <position position="113"/>
    </location>
    <ligand>
        <name>substrate</name>
    </ligand>
</feature>
<evidence type="ECO:0000256" key="1">
    <source>
        <dbReference type="ARBA" id="ARBA00008853"/>
    </source>
</evidence>
<keyword evidence="3" id="KW-0862">Zinc</keyword>
<sequence>MSEFRQWHAKEPFLNIHCLLGEGPYYEKATHSLRFVDIVKKQLHTVSLAHGPGSLVSIQLNEAVCATADIENEDPAEKILVALKYGIAVLNRQTANYEYLGLSGSKDPRVRSNDGAVDPNGNFWVGTMTDFGMGEFRAEGSLFRHHGTSAQRMLSGLTIPNSVRWSADGKTMYFTHTTTRQICAFDFSTLESSISNQRVLYHHKGPGVPDGFCLDVKGNIWHAIYGEGRVLRINPGGVVTGEIKVPTNNVTSVEFAGTSLFITTAEDIEGSSRSKDLSGALFQVDVGICGLGHHLFKMKPSNSHD</sequence>
<name>A0A6A5X7U4_9PLEO</name>
<keyword evidence="3" id="KW-0479">Metal-binding</keyword>
<proteinExistence type="inferred from homology"/>
<reference evidence="5" key="1">
    <citation type="journal article" date="2020" name="Stud. Mycol.">
        <title>101 Dothideomycetes genomes: a test case for predicting lifestyles and emergence of pathogens.</title>
        <authorList>
            <person name="Haridas S."/>
            <person name="Albert R."/>
            <person name="Binder M."/>
            <person name="Bloem J."/>
            <person name="Labutti K."/>
            <person name="Salamov A."/>
            <person name="Andreopoulos B."/>
            <person name="Baker S."/>
            <person name="Barry K."/>
            <person name="Bills G."/>
            <person name="Bluhm B."/>
            <person name="Cannon C."/>
            <person name="Castanera R."/>
            <person name="Culley D."/>
            <person name="Daum C."/>
            <person name="Ezra D."/>
            <person name="Gonzalez J."/>
            <person name="Henrissat B."/>
            <person name="Kuo A."/>
            <person name="Liang C."/>
            <person name="Lipzen A."/>
            <person name="Lutzoni F."/>
            <person name="Magnuson J."/>
            <person name="Mondo S."/>
            <person name="Nolan M."/>
            <person name="Ohm R."/>
            <person name="Pangilinan J."/>
            <person name="Park H.-J."/>
            <person name="Ramirez L."/>
            <person name="Alfaro M."/>
            <person name="Sun H."/>
            <person name="Tritt A."/>
            <person name="Yoshinaga Y."/>
            <person name="Zwiers L.-H."/>
            <person name="Turgeon B."/>
            <person name="Goodwin S."/>
            <person name="Spatafora J."/>
            <person name="Crous P."/>
            <person name="Grigoriev I."/>
        </authorList>
    </citation>
    <scope>NUCLEOTIDE SEQUENCE</scope>
    <source>
        <strain evidence="5">CBS 175.79</strain>
    </source>
</reference>
<protein>
    <recommendedName>
        <fullName evidence="4">SMP-30/Gluconolactonase/LRE-like region domain-containing protein</fullName>
    </recommendedName>
</protein>
<feature type="active site" description="Proton donor/acceptor" evidence="2">
    <location>
        <position position="210"/>
    </location>
</feature>
<organism evidence="5 6">
    <name type="scientific">Aaosphaeria arxii CBS 175.79</name>
    <dbReference type="NCBI Taxonomy" id="1450172"/>
    <lineage>
        <taxon>Eukaryota</taxon>
        <taxon>Fungi</taxon>
        <taxon>Dikarya</taxon>
        <taxon>Ascomycota</taxon>
        <taxon>Pezizomycotina</taxon>
        <taxon>Dothideomycetes</taxon>
        <taxon>Pleosporomycetidae</taxon>
        <taxon>Pleosporales</taxon>
        <taxon>Pleosporales incertae sedis</taxon>
        <taxon>Aaosphaeria</taxon>
    </lineage>
</organism>
<accession>A0A6A5X7U4</accession>
<dbReference type="GO" id="GO:0005509">
    <property type="term" value="F:calcium ion binding"/>
    <property type="evidence" value="ECO:0007669"/>
    <property type="project" value="TreeGrafter"/>
</dbReference>
<keyword evidence="6" id="KW-1185">Reference proteome</keyword>
<feature type="binding site" evidence="3">
    <location>
        <position position="210"/>
    </location>
    <ligand>
        <name>a divalent metal cation</name>
        <dbReference type="ChEBI" id="CHEBI:60240"/>
    </ligand>
</feature>
<dbReference type="GeneID" id="54281426"/>
<dbReference type="PANTHER" id="PTHR10907">
    <property type="entry name" value="REGUCALCIN"/>
    <property type="match status" value="1"/>
</dbReference>
<feature type="binding site" evidence="3">
    <location>
        <position position="161"/>
    </location>
    <ligand>
        <name>a divalent metal cation</name>
        <dbReference type="ChEBI" id="CHEBI:60240"/>
    </ligand>
</feature>
<dbReference type="InterPro" id="IPR005511">
    <property type="entry name" value="SMP-30"/>
</dbReference>
<feature type="domain" description="SMP-30/Gluconolactonase/LRE-like region" evidence="4">
    <location>
        <begin position="20"/>
        <end position="265"/>
    </location>
</feature>
<gene>
    <name evidence="5" type="ORF">BU24DRAFT_359196</name>
</gene>
<dbReference type="Gene3D" id="2.120.10.30">
    <property type="entry name" value="TolB, C-terminal domain"/>
    <property type="match status" value="1"/>
</dbReference>